<dbReference type="RefSeq" id="WP_241967667.1">
    <property type="nucleotide sequence ID" value="NZ_AP024911.1"/>
</dbReference>
<gene>
    <name evidence="2" type="ORF">ACFODT_02280</name>
</gene>
<dbReference type="EMBL" id="JBHRSE010000011">
    <property type="protein sequence ID" value="MFC3022661.1"/>
    <property type="molecule type" value="Genomic_DNA"/>
</dbReference>
<keyword evidence="1" id="KW-0175">Coiled coil</keyword>
<proteinExistence type="predicted"/>
<feature type="coiled-coil region" evidence="1">
    <location>
        <begin position="101"/>
        <end position="128"/>
    </location>
</feature>
<protein>
    <submittedName>
        <fullName evidence="2">Uncharacterized protein</fullName>
    </submittedName>
</protein>
<reference evidence="3" key="1">
    <citation type="journal article" date="2019" name="Int. J. Syst. Evol. Microbiol.">
        <title>The Global Catalogue of Microorganisms (GCM) 10K type strain sequencing project: providing services to taxonomists for standard genome sequencing and annotation.</title>
        <authorList>
            <consortium name="The Broad Institute Genomics Platform"/>
            <consortium name="The Broad Institute Genome Sequencing Center for Infectious Disease"/>
            <person name="Wu L."/>
            <person name="Ma J."/>
        </authorList>
    </citation>
    <scope>NUCLEOTIDE SEQUENCE [LARGE SCALE GENOMIC DNA]</scope>
    <source>
        <strain evidence="3">KCTC 62784</strain>
    </source>
</reference>
<evidence type="ECO:0000256" key="1">
    <source>
        <dbReference type="SAM" id="Coils"/>
    </source>
</evidence>
<sequence length="130" mass="15416">MSHFAVEFGINKTYERLIKQFGLLRFFPPVENPVIRQDCIVAFLDVLCITTNKDEFQERFKLIRDKFSLDKSECEDFTLDFSDKQWNMLVDIADSKAHSKIKQELNKMIRAKHKLWKAEENIKNKEKASN</sequence>
<name>A0ABV7C5V8_9VIBR</name>
<accession>A0ABV7C5V8</accession>
<evidence type="ECO:0000313" key="3">
    <source>
        <dbReference type="Proteomes" id="UP001595384"/>
    </source>
</evidence>
<keyword evidence="3" id="KW-1185">Reference proteome</keyword>
<comment type="caution">
    <text evidence="2">The sequence shown here is derived from an EMBL/GenBank/DDBJ whole genome shotgun (WGS) entry which is preliminary data.</text>
</comment>
<dbReference type="Proteomes" id="UP001595384">
    <property type="component" value="Unassembled WGS sequence"/>
</dbReference>
<evidence type="ECO:0000313" key="2">
    <source>
        <dbReference type="EMBL" id="MFC3022661.1"/>
    </source>
</evidence>
<organism evidence="2 3">
    <name type="scientific">Vibrio zhugei</name>
    <dbReference type="NCBI Taxonomy" id="2479546"/>
    <lineage>
        <taxon>Bacteria</taxon>
        <taxon>Pseudomonadati</taxon>
        <taxon>Pseudomonadota</taxon>
        <taxon>Gammaproteobacteria</taxon>
        <taxon>Vibrionales</taxon>
        <taxon>Vibrionaceae</taxon>
        <taxon>Vibrio</taxon>
    </lineage>
</organism>